<dbReference type="GO" id="GO:0016787">
    <property type="term" value="F:hydrolase activity"/>
    <property type="evidence" value="ECO:0007669"/>
    <property type="project" value="UniProtKB-KW"/>
</dbReference>
<dbReference type="GO" id="GO:0006289">
    <property type="term" value="P:nucleotide-excision repair"/>
    <property type="evidence" value="ECO:0007669"/>
    <property type="project" value="InterPro"/>
</dbReference>
<dbReference type="EMBL" id="LR796420">
    <property type="protein sequence ID" value="CAB4142560.1"/>
    <property type="molecule type" value="Genomic_DNA"/>
</dbReference>
<dbReference type="Gene3D" id="3.20.20.150">
    <property type="entry name" value="Divalent-metal-dependent TIM barrel enzymes"/>
    <property type="match status" value="1"/>
</dbReference>
<dbReference type="SUPFAM" id="SSF51658">
    <property type="entry name" value="Xylose isomerase-like"/>
    <property type="match status" value="1"/>
</dbReference>
<protein>
    <submittedName>
        <fullName evidence="7">Uve UV damage repair endonuclease</fullName>
    </submittedName>
</protein>
<proteinExistence type="predicted"/>
<reference evidence="7" key="1">
    <citation type="submission" date="2020-04" db="EMBL/GenBank/DDBJ databases">
        <authorList>
            <person name="Chiriac C."/>
            <person name="Salcher M."/>
            <person name="Ghai R."/>
            <person name="Kavagutti S V."/>
        </authorList>
    </citation>
    <scope>NUCLEOTIDE SEQUENCE</scope>
</reference>
<evidence type="ECO:0000313" key="7">
    <source>
        <dbReference type="EMBL" id="CAB4142560.1"/>
    </source>
</evidence>
<dbReference type="GO" id="GO:0004519">
    <property type="term" value="F:endonuclease activity"/>
    <property type="evidence" value="ECO:0007669"/>
    <property type="project" value="UniProtKB-KW"/>
</dbReference>
<organism evidence="7">
    <name type="scientific">uncultured Caudovirales phage</name>
    <dbReference type="NCBI Taxonomy" id="2100421"/>
    <lineage>
        <taxon>Viruses</taxon>
        <taxon>Duplodnaviria</taxon>
        <taxon>Heunggongvirae</taxon>
        <taxon>Uroviricota</taxon>
        <taxon>Caudoviricetes</taxon>
        <taxon>Peduoviridae</taxon>
        <taxon>Maltschvirus</taxon>
        <taxon>Maltschvirus maltsch</taxon>
    </lineage>
</organism>
<keyword evidence="1" id="KW-0540">Nuclease</keyword>
<dbReference type="PANTHER" id="PTHR31290">
    <property type="entry name" value="UV-DAMAGE ENDONUCLEASE"/>
    <property type="match status" value="1"/>
</dbReference>
<dbReference type="InterPro" id="IPR004601">
    <property type="entry name" value="UvdE"/>
</dbReference>
<dbReference type="InterPro" id="IPR036237">
    <property type="entry name" value="Xyl_isomerase-like_sf"/>
</dbReference>
<evidence type="ECO:0000256" key="3">
    <source>
        <dbReference type="ARBA" id="ARBA00022763"/>
    </source>
</evidence>
<name>A0A6J5MBT2_9CAUD</name>
<keyword evidence="2 7" id="KW-0255">Endonuclease</keyword>
<gene>
    <name evidence="7" type="ORF">UFOVP449_58</name>
</gene>
<evidence type="ECO:0000256" key="1">
    <source>
        <dbReference type="ARBA" id="ARBA00022722"/>
    </source>
</evidence>
<dbReference type="NCBIfam" id="TIGR00629">
    <property type="entry name" value="uvde"/>
    <property type="match status" value="1"/>
</dbReference>
<evidence type="ECO:0000256" key="6">
    <source>
        <dbReference type="ARBA" id="ARBA00023204"/>
    </source>
</evidence>
<dbReference type="PANTHER" id="PTHR31290:SF5">
    <property type="entry name" value="UV-DAMAGE ENDONUCLEASE"/>
    <property type="match status" value="1"/>
</dbReference>
<accession>A0A6J5MBT2</accession>
<evidence type="ECO:0000256" key="2">
    <source>
        <dbReference type="ARBA" id="ARBA00022759"/>
    </source>
</evidence>
<evidence type="ECO:0000256" key="5">
    <source>
        <dbReference type="ARBA" id="ARBA00022801"/>
    </source>
</evidence>
<dbReference type="Pfam" id="PF03851">
    <property type="entry name" value="UvdE"/>
    <property type="match status" value="1"/>
</dbReference>
<keyword evidence="4" id="KW-0228">DNA excision</keyword>
<keyword evidence="3" id="KW-0227">DNA damage</keyword>
<keyword evidence="6" id="KW-0234">DNA repair</keyword>
<evidence type="ECO:0000256" key="4">
    <source>
        <dbReference type="ARBA" id="ARBA00022769"/>
    </source>
</evidence>
<sequence length="296" mass="33347">MNIGYACINMTMGKKISTNRSMIKKTFNARGLDYVSELTLLNAQDIIKILKWNTEHKIKLFRLSSAIVPWGDKLDLTQLKDYNAIKSALKEAGDYATENGIRITSHPGPFVVLTSPKDTVVYNALCDLELHGKIFDMMGLSQTPYNAINIHCNGVYGDKTKAMDRFCENFGKLSKSVQSRLTIENDDKASMYSVKDLMYIHNRIGIPIVFDYHHHQFCTGDLSEEAALKLAATTWPEGITQLTHYSESKALHENNSKIKPQAHADYINQLPNTYGINIDIEVEAKAKELAILPFIK</sequence>
<keyword evidence="5" id="KW-0378">Hydrolase</keyword>
<dbReference type="GO" id="GO:0009411">
    <property type="term" value="P:response to UV"/>
    <property type="evidence" value="ECO:0007669"/>
    <property type="project" value="InterPro"/>
</dbReference>